<keyword evidence="3" id="KW-1185">Reference proteome</keyword>
<dbReference type="PANTHER" id="PTHR47723:SF19">
    <property type="entry name" value="POLYNUCLEOTIDYL TRANSFERASE, RIBONUCLEASE H-LIKE SUPERFAMILY PROTEIN"/>
    <property type="match status" value="1"/>
</dbReference>
<evidence type="ECO:0000313" key="2">
    <source>
        <dbReference type="EMBL" id="MED6198930.1"/>
    </source>
</evidence>
<reference evidence="2 3" key="1">
    <citation type="journal article" date="2023" name="Plants (Basel)">
        <title>Bridging the Gap: Combining Genomics and Transcriptomics Approaches to Understand Stylosanthes scabra, an Orphan Legume from the Brazilian Caatinga.</title>
        <authorList>
            <person name="Ferreira-Neto J.R.C."/>
            <person name="da Silva M.D."/>
            <person name="Binneck E."/>
            <person name="de Melo N.F."/>
            <person name="da Silva R.H."/>
            <person name="de Melo A.L.T.M."/>
            <person name="Pandolfi V."/>
            <person name="Bustamante F.O."/>
            <person name="Brasileiro-Vidal A.C."/>
            <person name="Benko-Iseppon A.M."/>
        </authorList>
    </citation>
    <scope>NUCLEOTIDE SEQUENCE [LARGE SCALE GENOMIC DNA]</scope>
    <source>
        <tissue evidence="2">Leaves</tissue>
    </source>
</reference>
<dbReference type="Gene3D" id="3.30.420.10">
    <property type="entry name" value="Ribonuclease H-like superfamily/Ribonuclease H"/>
    <property type="match status" value="1"/>
</dbReference>
<dbReference type="InterPro" id="IPR002156">
    <property type="entry name" value="RNaseH_domain"/>
</dbReference>
<accession>A0ABU6XLK3</accession>
<dbReference type="PANTHER" id="PTHR47723">
    <property type="entry name" value="OS05G0353850 PROTEIN"/>
    <property type="match status" value="1"/>
</dbReference>
<dbReference type="Proteomes" id="UP001341840">
    <property type="component" value="Unassembled WGS sequence"/>
</dbReference>
<dbReference type="EMBL" id="JASCZI010212269">
    <property type="protein sequence ID" value="MED6198930.1"/>
    <property type="molecule type" value="Genomic_DNA"/>
</dbReference>
<comment type="caution">
    <text evidence="2">The sequence shown here is derived from an EMBL/GenBank/DDBJ whole genome shotgun (WGS) entry which is preliminary data.</text>
</comment>
<dbReference type="InterPro" id="IPR053151">
    <property type="entry name" value="RNase_H-like"/>
</dbReference>
<dbReference type="Pfam" id="PF13456">
    <property type="entry name" value="RVT_3"/>
    <property type="match status" value="1"/>
</dbReference>
<dbReference type="InterPro" id="IPR012337">
    <property type="entry name" value="RNaseH-like_sf"/>
</dbReference>
<evidence type="ECO:0000313" key="3">
    <source>
        <dbReference type="Proteomes" id="UP001341840"/>
    </source>
</evidence>
<evidence type="ECO:0000259" key="1">
    <source>
        <dbReference type="Pfam" id="PF13456"/>
    </source>
</evidence>
<proteinExistence type="predicted"/>
<gene>
    <name evidence="2" type="ORF">PIB30_071287</name>
</gene>
<feature type="domain" description="RNase H type-1" evidence="1">
    <location>
        <begin position="72"/>
        <end position="143"/>
    </location>
</feature>
<dbReference type="CDD" id="cd06222">
    <property type="entry name" value="RNase_H_like"/>
    <property type="match status" value="1"/>
</dbReference>
<dbReference type="InterPro" id="IPR044730">
    <property type="entry name" value="RNase_H-like_dom_plant"/>
</dbReference>
<dbReference type="InterPro" id="IPR036397">
    <property type="entry name" value="RNaseH_sf"/>
</dbReference>
<sequence length="169" mass="19153">MHFQLLPSVTRDVWFHRTLVKDVISLSNQPYIICGIAPSLEIFGVEWDFSPHLLVFRVGLFKINLGFRASKTHNGDIVGFGCAIRDNNGDWQRGCAGTIQVSSVLEGELFVIYKGLLLAWEANFKEVYCETDSHEAYVLLKDSNIPFCSQDSALIRGSKIYYSDLGEWR</sequence>
<protein>
    <recommendedName>
        <fullName evidence="1">RNase H type-1 domain-containing protein</fullName>
    </recommendedName>
</protein>
<dbReference type="SUPFAM" id="SSF53098">
    <property type="entry name" value="Ribonuclease H-like"/>
    <property type="match status" value="1"/>
</dbReference>
<organism evidence="2 3">
    <name type="scientific">Stylosanthes scabra</name>
    <dbReference type="NCBI Taxonomy" id="79078"/>
    <lineage>
        <taxon>Eukaryota</taxon>
        <taxon>Viridiplantae</taxon>
        <taxon>Streptophyta</taxon>
        <taxon>Embryophyta</taxon>
        <taxon>Tracheophyta</taxon>
        <taxon>Spermatophyta</taxon>
        <taxon>Magnoliopsida</taxon>
        <taxon>eudicotyledons</taxon>
        <taxon>Gunneridae</taxon>
        <taxon>Pentapetalae</taxon>
        <taxon>rosids</taxon>
        <taxon>fabids</taxon>
        <taxon>Fabales</taxon>
        <taxon>Fabaceae</taxon>
        <taxon>Papilionoideae</taxon>
        <taxon>50 kb inversion clade</taxon>
        <taxon>dalbergioids sensu lato</taxon>
        <taxon>Dalbergieae</taxon>
        <taxon>Pterocarpus clade</taxon>
        <taxon>Stylosanthes</taxon>
    </lineage>
</organism>
<name>A0ABU6XLK3_9FABA</name>